<dbReference type="RefSeq" id="WP_422918957.1">
    <property type="nucleotide sequence ID" value="NZ_JAMZEJ010000003.1"/>
</dbReference>
<dbReference type="PROSITE" id="PS51257">
    <property type="entry name" value="PROKAR_LIPOPROTEIN"/>
    <property type="match status" value="1"/>
</dbReference>
<keyword evidence="3" id="KW-1185">Reference proteome</keyword>
<proteinExistence type="predicted"/>
<accession>A0ABT1VWY8</accession>
<evidence type="ECO:0000256" key="1">
    <source>
        <dbReference type="SAM" id="MobiDB-lite"/>
    </source>
</evidence>
<reference evidence="2 3" key="1">
    <citation type="submission" date="2022-06" db="EMBL/GenBank/DDBJ databases">
        <title>Rhizosaccharibacter gen. nov. sp. nov. KSS12, endophytic bacteria isolated from sugarcane.</title>
        <authorList>
            <person name="Pitiwittayakul N."/>
        </authorList>
    </citation>
    <scope>NUCLEOTIDE SEQUENCE [LARGE SCALE GENOMIC DNA]</scope>
    <source>
        <strain evidence="2 3">KSS12</strain>
    </source>
</reference>
<dbReference type="EMBL" id="JAMZEJ010000003">
    <property type="protein sequence ID" value="MCQ8240209.1"/>
    <property type="molecule type" value="Genomic_DNA"/>
</dbReference>
<sequence>MRRSFLVAPVRPAIFMLPVVVSLGGCSGLGKFFGDTATLPGWNPNHVEGVSENLRRARGQTPAEVPIEPEDGNMWPGPPQPLPTLADVAKRTGLGDNGAGNPLGGPAALRSGGSMSMGEQNAISGGVPVDSGFGGGVGLGGGAGGGAGVLHDSVPDASAKFRSTDKGSDIVIPNGDGTSTVISPDGSVKTVKSAPK</sequence>
<gene>
    <name evidence="2" type="ORF">NFI88_05055</name>
</gene>
<protein>
    <recommendedName>
        <fullName evidence="4">DUF3035 domain-containing protein</fullName>
    </recommendedName>
</protein>
<organism evidence="2 3">
    <name type="scientific">Rhizosaccharibacter radicis</name>
    <dbReference type="NCBI Taxonomy" id="2782605"/>
    <lineage>
        <taxon>Bacteria</taxon>
        <taxon>Pseudomonadati</taxon>
        <taxon>Pseudomonadota</taxon>
        <taxon>Alphaproteobacteria</taxon>
        <taxon>Acetobacterales</taxon>
        <taxon>Acetobacteraceae</taxon>
        <taxon>Rhizosaccharibacter</taxon>
    </lineage>
</organism>
<comment type="caution">
    <text evidence="2">The sequence shown here is derived from an EMBL/GenBank/DDBJ whole genome shotgun (WGS) entry which is preliminary data.</text>
</comment>
<evidence type="ECO:0000313" key="3">
    <source>
        <dbReference type="Proteomes" id="UP001524547"/>
    </source>
</evidence>
<feature type="region of interest" description="Disordered" evidence="1">
    <location>
        <begin position="160"/>
        <end position="196"/>
    </location>
</feature>
<evidence type="ECO:0000313" key="2">
    <source>
        <dbReference type="EMBL" id="MCQ8240209.1"/>
    </source>
</evidence>
<evidence type="ECO:0008006" key="4">
    <source>
        <dbReference type="Google" id="ProtNLM"/>
    </source>
</evidence>
<dbReference type="Proteomes" id="UP001524547">
    <property type="component" value="Unassembled WGS sequence"/>
</dbReference>
<name>A0ABT1VWY8_9PROT</name>